<dbReference type="STRING" id="1125699.HMPREF9194_02026"/>
<dbReference type="InterPro" id="IPR045865">
    <property type="entry name" value="ACT-like_dom_sf"/>
</dbReference>
<dbReference type="InterPro" id="IPR006139">
    <property type="entry name" value="D-isomer_2_OHA_DH_cat_dom"/>
</dbReference>
<dbReference type="Gene3D" id="3.30.70.260">
    <property type="match status" value="1"/>
</dbReference>
<keyword evidence="2 5" id="KW-0560">Oxidoreductase</keyword>
<organism evidence="8 9">
    <name type="scientific">Treponema maltophilum ATCC 51939</name>
    <dbReference type="NCBI Taxonomy" id="1125699"/>
    <lineage>
        <taxon>Bacteria</taxon>
        <taxon>Pseudomonadati</taxon>
        <taxon>Spirochaetota</taxon>
        <taxon>Spirochaetia</taxon>
        <taxon>Spirochaetales</taxon>
        <taxon>Treponemataceae</taxon>
        <taxon>Treponema</taxon>
    </lineage>
</organism>
<dbReference type="InterPro" id="IPR029753">
    <property type="entry name" value="D-isomer_DH_CS"/>
</dbReference>
<evidence type="ECO:0000313" key="9">
    <source>
        <dbReference type="Proteomes" id="UP000014541"/>
    </source>
</evidence>
<comment type="caution">
    <text evidence="8">The sequence shown here is derived from an EMBL/GenBank/DDBJ whole genome shotgun (WGS) entry which is preliminary data.</text>
</comment>
<dbReference type="InterPro" id="IPR006140">
    <property type="entry name" value="D-isomer_DH_NAD-bd"/>
</dbReference>
<dbReference type="OrthoDB" id="9805416at2"/>
<keyword evidence="3" id="KW-0520">NAD</keyword>
<dbReference type="CDD" id="cd04901">
    <property type="entry name" value="ACT_3PGDH"/>
    <property type="match status" value="1"/>
</dbReference>
<name>S3K2G2_TREMA</name>
<dbReference type="HOGENOM" id="CLU_019796_9_0_12"/>
<dbReference type="RefSeq" id="WP_016526284.1">
    <property type="nucleotide sequence ID" value="NZ_KE332518.1"/>
</dbReference>
<dbReference type="InterPro" id="IPR029752">
    <property type="entry name" value="D-isomer_DH_CS1"/>
</dbReference>
<dbReference type="PROSITE" id="PS00065">
    <property type="entry name" value="D_2_HYDROXYACID_DH_1"/>
    <property type="match status" value="1"/>
</dbReference>
<feature type="domain" description="D-isomer specific 2-hydroxyacid dehydrogenase catalytic" evidence="6">
    <location>
        <begin position="24"/>
        <end position="305"/>
    </location>
</feature>
<dbReference type="Pfam" id="PF00389">
    <property type="entry name" value="2-Hacid_dh"/>
    <property type="match status" value="1"/>
</dbReference>
<gene>
    <name evidence="8" type="ORF">HMPREF9194_02026</name>
</gene>
<dbReference type="GO" id="GO:0016616">
    <property type="term" value="F:oxidoreductase activity, acting on the CH-OH group of donors, NAD or NADP as acceptor"/>
    <property type="evidence" value="ECO:0007669"/>
    <property type="project" value="InterPro"/>
</dbReference>
<comment type="pathway">
    <text evidence="4">Amino-acid biosynthesis.</text>
</comment>
<dbReference type="Gene3D" id="3.40.50.720">
    <property type="entry name" value="NAD(P)-binding Rossmann-like Domain"/>
    <property type="match status" value="2"/>
</dbReference>
<dbReference type="eggNOG" id="COG0111">
    <property type="taxonomic scope" value="Bacteria"/>
</dbReference>
<feature type="domain" description="D-isomer specific 2-hydroxyacid dehydrogenase NAD-binding" evidence="7">
    <location>
        <begin position="96"/>
        <end position="273"/>
    </location>
</feature>
<dbReference type="SUPFAM" id="SSF52283">
    <property type="entry name" value="Formate/glycerate dehydrogenase catalytic domain-like"/>
    <property type="match status" value="1"/>
</dbReference>
<evidence type="ECO:0000256" key="1">
    <source>
        <dbReference type="ARBA" id="ARBA00005854"/>
    </source>
</evidence>
<evidence type="ECO:0000256" key="2">
    <source>
        <dbReference type="ARBA" id="ARBA00023002"/>
    </source>
</evidence>
<proteinExistence type="inferred from homology"/>
<dbReference type="PATRIC" id="fig|1125699.3.peg.2046"/>
<dbReference type="EMBL" id="ATFF01000006">
    <property type="protein sequence ID" value="EPF31675.1"/>
    <property type="molecule type" value="Genomic_DNA"/>
</dbReference>
<dbReference type="PROSITE" id="PS00671">
    <property type="entry name" value="D_2_HYDROXYACID_DH_3"/>
    <property type="match status" value="1"/>
</dbReference>
<evidence type="ECO:0008006" key="10">
    <source>
        <dbReference type="Google" id="ProtNLM"/>
    </source>
</evidence>
<evidence type="ECO:0000313" key="8">
    <source>
        <dbReference type="EMBL" id="EPF31675.1"/>
    </source>
</evidence>
<dbReference type="CDD" id="cd12174">
    <property type="entry name" value="PGDH_like_3"/>
    <property type="match status" value="1"/>
</dbReference>
<evidence type="ECO:0000256" key="5">
    <source>
        <dbReference type="RuleBase" id="RU003719"/>
    </source>
</evidence>
<keyword evidence="9" id="KW-1185">Reference proteome</keyword>
<dbReference type="Proteomes" id="UP000014541">
    <property type="component" value="Unassembled WGS sequence"/>
</dbReference>
<comment type="similarity">
    <text evidence="1 5">Belongs to the D-isomer specific 2-hydroxyacid dehydrogenase family.</text>
</comment>
<protein>
    <recommendedName>
        <fullName evidence="10">2-oxoglutarate reductase</fullName>
    </recommendedName>
</protein>
<evidence type="ECO:0000256" key="4">
    <source>
        <dbReference type="ARBA" id="ARBA00029440"/>
    </source>
</evidence>
<dbReference type="InterPro" id="IPR036291">
    <property type="entry name" value="NAD(P)-bd_dom_sf"/>
</dbReference>
<dbReference type="AlphaFoldDB" id="S3K2G2"/>
<dbReference type="PANTHER" id="PTHR42938">
    <property type="entry name" value="FORMATE DEHYDROGENASE 1"/>
    <property type="match status" value="1"/>
</dbReference>
<evidence type="ECO:0000256" key="3">
    <source>
        <dbReference type="ARBA" id="ARBA00023027"/>
    </source>
</evidence>
<dbReference type="SUPFAM" id="SSF51735">
    <property type="entry name" value="NAD(P)-binding Rossmann-fold domains"/>
    <property type="match status" value="1"/>
</dbReference>
<dbReference type="GO" id="GO:0051287">
    <property type="term" value="F:NAD binding"/>
    <property type="evidence" value="ECO:0007669"/>
    <property type="project" value="InterPro"/>
</dbReference>
<reference evidence="8 9" key="1">
    <citation type="submission" date="2013-04" db="EMBL/GenBank/DDBJ databases">
        <title>The Genome Sequence of Treponema maltophilum ATCC 51939.</title>
        <authorList>
            <consortium name="The Broad Institute Genomics Platform"/>
            <person name="Earl A."/>
            <person name="Ward D."/>
            <person name="Feldgarden M."/>
            <person name="Gevers D."/>
            <person name="Leonetti C."/>
            <person name="Blanton J.M."/>
            <person name="Dewhirst F.E."/>
            <person name="Izard J."/>
            <person name="Walker B."/>
            <person name="Young S."/>
            <person name="Zeng Q."/>
            <person name="Gargeya S."/>
            <person name="Fitzgerald M."/>
            <person name="Haas B."/>
            <person name="Abouelleil A."/>
            <person name="Allen A.W."/>
            <person name="Alvarado L."/>
            <person name="Arachchi H.M."/>
            <person name="Berlin A.M."/>
            <person name="Chapman S.B."/>
            <person name="Gainer-Dewar J."/>
            <person name="Goldberg J."/>
            <person name="Griggs A."/>
            <person name="Gujja S."/>
            <person name="Hansen M."/>
            <person name="Howarth C."/>
            <person name="Imamovic A."/>
            <person name="Ireland A."/>
            <person name="Larimer J."/>
            <person name="McCowan C."/>
            <person name="Murphy C."/>
            <person name="Pearson M."/>
            <person name="Poon T.W."/>
            <person name="Priest M."/>
            <person name="Roberts A."/>
            <person name="Saif S."/>
            <person name="Shea T."/>
            <person name="Sisk P."/>
            <person name="Sykes S."/>
            <person name="Wortman J."/>
            <person name="Nusbaum C."/>
            <person name="Birren B."/>
        </authorList>
    </citation>
    <scope>NUCLEOTIDE SEQUENCE [LARGE SCALE GENOMIC DNA]</scope>
    <source>
        <strain evidence="8 9">ATCC 51939</strain>
    </source>
</reference>
<accession>S3K2G2</accession>
<dbReference type="Pfam" id="PF02826">
    <property type="entry name" value="2-Hacid_dh_C"/>
    <property type="match status" value="1"/>
</dbReference>
<dbReference type="PANTHER" id="PTHR42938:SF47">
    <property type="entry name" value="HYDROXYPYRUVATE REDUCTASE"/>
    <property type="match status" value="1"/>
</dbReference>
<evidence type="ECO:0000259" key="6">
    <source>
        <dbReference type="Pfam" id="PF00389"/>
    </source>
</evidence>
<sequence>MYKIQTLNKISPKGLELFPRDLYEAASEIPNPDALIVRSADMHTMNIPPSVKAVARAGAGTNNIPVAALTERGVAVFNTPGANANAVKELTVAALLFSSRPVIAANRWTENLRGGADIPGAAEKGKAQFIGPELRGKRLGVIGLGAIGVMVANAAVDLGMRVIGYDPFISVDSAWSLNKDVKKAENLDSLLSRCDYISLHIPQTADTKGLINAERLKIVKRGVRILNFARGGLVVNADMCAAVKDGRVACFVTDFPDEELLGVENIICLPHLGASTPEAEENCAVMAVTELRDFMEKGTVENSVNFPKCKIEGDIPAGGTRLCIANKNIPNMVGQITTVLAEAHHNIFAMINQNRAELAYNIIDIEGIPAAEVAEKISTIEGIISVRLITNAENSIKTI</sequence>
<evidence type="ECO:0000259" key="7">
    <source>
        <dbReference type="Pfam" id="PF02826"/>
    </source>
</evidence>
<dbReference type="SUPFAM" id="SSF55021">
    <property type="entry name" value="ACT-like"/>
    <property type="match status" value="1"/>
</dbReference>